<name>A0A0A9AVX9_ARUDO</name>
<evidence type="ECO:0000313" key="1">
    <source>
        <dbReference type="EMBL" id="JAD54018.1"/>
    </source>
</evidence>
<accession>A0A0A9AVX9</accession>
<dbReference type="AlphaFoldDB" id="A0A0A9AVX9"/>
<organism evidence="1">
    <name type="scientific">Arundo donax</name>
    <name type="common">Giant reed</name>
    <name type="synonym">Donax arundinaceus</name>
    <dbReference type="NCBI Taxonomy" id="35708"/>
    <lineage>
        <taxon>Eukaryota</taxon>
        <taxon>Viridiplantae</taxon>
        <taxon>Streptophyta</taxon>
        <taxon>Embryophyta</taxon>
        <taxon>Tracheophyta</taxon>
        <taxon>Spermatophyta</taxon>
        <taxon>Magnoliopsida</taxon>
        <taxon>Liliopsida</taxon>
        <taxon>Poales</taxon>
        <taxon>Poaceae</taxon>
        <taxon>PACMAD clade</taxon>
        <taxon>Arundinoideae</taxon>
        <taxon>Arundineae</taxon>
        <taxon>Arundo</taxon>
    </lineage>
</organism>
<protein>
    <submittedName>
        <fullName evidence="1">Uncharacterized protein</fullName>
    </submittedName>
</protein>
<reference evidence="1" key="1">
    <citation type="submission" date="2014-09" db="EMBL/GenBank/DDBJ databases">
        <authorList>
            <person name="Magalhaes I.L.F."/>
            <person name="Oliveira U."/>
            <person name="Santos F.R."/>
            <person name="Vidigal T.H.D.A."/>
            <person name="Brescovit A.D."/>
            <person name="Santos A.J."/>
        </authorList>
    </citation>
    <scope>NUCLEOTIDE SEQUENCE</scope>
    <source>
        <tissue evidence="1">Shoot tissue taken approximately 20 cm above the soil surface</tissue>
    </source>
</reference>
<sequence>MAGSSSSELASATAARPCCFHRRTSSHRSTRSPCRCSSLLQVRLLLDARAPSTSSSLLIPNRAFSTVRHWIEPPPPLVLESR</sequence>
<proteinExistence type="predicted"/>
<dbReference type="EMBL" id="GBRH01243877">
    <property type="protein sequence ID" value="JAD54018.1"/>
    <property type="molecule type" value="Transcribed_RNA"/>
</dbReference>
<reference evidence="1" key="2">
    <citation type="journal article" date="2015" name="Data Brief">
        <title>Shoot transcriptome of the giant reed, Arundo donax.</title>
        <authorList>
            <person name="Barrero R.A."/>
            <person name="Guerrero F.D."/>
            <person name="Moolhuijzen P."/>
            <person name="Goolsby J.A."/>
            <person name="Tidwell J."/>
            <person name="Bellgard S.E."/>
            <person name="Bellgard M.I."/>
        </authorList>
    </citation>
    <scope>NUCLEOTIDE SEQUENCE</scope>
    <source>
        <tissue evidence="1">Shoot tissue taken approximately 20 cm above the soil surface</tissue>
    </source>
</reference>